<evidence type="ECO:0000313" key="2">
    <source>
        <dbReference type="Proteomes" id="UP001209878"/>
    </source>
</evidence>
<name>A0AAD9P8I2_RIDPI</name>
<keyword evidence="2" id="KW-1185">Reference proteome</keyword>
<dbReference type="Proteomes" id="UP001209878">
    <property type="component" value="Unassembled WGS sequence"/>
</dbReference>
<proteinExistence type="predicted"/>
<gene>
    <name evidence="1" type="ORF">NP493_86g02005</name>
</gene>
<sequence length="147" mass="17059">MWHIAIHVAGHPHLWTCRYTNIRGWRRRCILAFRHSGAETDDVVDMFRKYSGFRIGLSLRFCDCFENCRVSRQTGPVAGSMNIYMGLFAHLAIAARLYLETVYFVNFPARQPRVSLVTGSLSETKILFRSKDKTTLYCMMWWSHSSG</sequence>
<organism evidence="1 2">
    <name type="scientific">Ridgeia piscesae</name>
    <name type="common">Tubeworm</name>
    <dbReference type="NCBI Taxonomy" id="27915"/>
    <lineage>
        <taxon>Eukaryota</taxon>
        <taxon>Metazoa</taxon>
        <taxon>Spiralia</taxon>
        <taxon>Lophotrochozoa</taxon>
        <taxon>Annelida</taxon>
        <taxon>Polychaeta</taxon>
        <taxon>Sedentaria</taxon>
        <taxon>Canalipalpata</taxon>
        <taxon>Sabellida</taxon>
        <taxon>Siboglinidae</taxon>
        <taxon>Ridgeia</taxon>
    </lineage>
</organism>
<accession>A0AAD9P8I2</accession>
<evidence type="ECO:0000313" key="1">
    <source>
        <dbReference type="EMBL" id="KAK2190130.1"/>
    </source>
</evidence>
<dbReference type="AlphaFoldDB" id="A0AAD9P8I2"/>
<dbReference type="EMBL" id="JAODUO010000087">
    <property type="protein sequence ID" value="KAK2190130.1"/>
    <property type="molecule type" value="Genomic_DNA"/>
</dbReference>
<protein>
    <submittedName>
        <fullName evidence="1">Uncharacterized protein</fullName>
    </submittedName>
</protein>
<reference evidence="1" key="1">
    <citation type="journal article" date="2023" name="Mol. Biol. Evol.">
        <title>Third-Generation Sequencing Reveals the Adaptive Role of the Epigenome in Three Deep-Sea Polychaetes.</title>
        <authorList>
            <person name="Perez M."/>
            <person name="Aroh O."/>
            <person name="Sun Y."/>
            <person name="Lan Y."/>
            <person name="Juniper S.K."/>
            <person name="Young C.R."/>
            <person name="Angers B."/>
            <person name="Qian P.Y."/>
        </authorList>
    </citation>
    <scope>NUCLEOTIDE SEQUENCE</scope>
    <source>
        <strain evidence="1">R07B-5</strain>
    </source>
</reference>
<comment type="caution">
    <text evidence="1">The sequence shown here is derived from an EMBL/GenBank/DDBJ whole genome shotgun (WGS) entry which is preliminary data.</text>
</comment>